<evidence type="ECO:0000256" key="1">
    <source>
        <dbReference type="SAM" id="MobiDB-lite"/>
    </source>
</evidence>
<feature type="region of interest" description="Disordered" evidence="1">
    <location>
        <begin position="489"/>
        <end position="543"/>
    </location>
</feature>
<gene>
    <name evidence="2" type="ORF">Gmala1_1</name>
</gene>
<reference evidence="2 3" key="1">
    <citation type="journal article" date="2015" name="Sci. Rep.">
        <title>Bacteriophages of wastewater foaming-associated filamentous Gordonia reduce host levels in raw activated sludge.</title>
        <authorList>
            <person name="Liu M."/>
            <person name="Gill J.J."/>
            <person name="Young R."/>
            <person name="Summer E.J."/>
        </authorList>
    </citation>
    <scope>NUCLEOTIDE SEQUENCE [LARGE SCALE GENOMIC DNA]</scope>
</reference>
<dbReference type="OrthoDB" id="10591at10239"/>
<protein>
    <submittedName>
        <fullName evidence="2">Uncharacterized protein</fullName>
    </submittedName>
</protein>
<dbReference type="EMBL" id="KP790009">
    <property type="protein sequence ID" value="AKC02839.1"/>
    <property type="molecule type" value="Genomic_DNA"/>
</dbReference>
<organism evidence="2 3">
    <name type="scientific">Gordonia phage Gmala1</name>
    <dbReference type="NCBI Taxonomy" id="1622190"/>
    <lineage>
        <taxon>Viruses</taxon>
        <taxon>Duplodnaviria</taxon>
        <taxon>Heunggongvirae</taxon>
        <taxon>Uroviricota</taxon>
        <taxon>Caudoviricetes</taxon>
        <taxon>Gordtnkvirus</taxon>
        <taxon>Gordtnkvirus gordtnk2</taxon>
    </lineage>
</organism>
<proteinExistence type="predicted"/>
<dbReference type="GeneID" id="26641534"/>
<dbReference type="RefSeq" id="YP_009215211.1">
    <property type="nucleotide sequence ID" value="NC_028972.1"/>
</dbReference>
<sequence length="543" mass="62491">MIKFPGCDGYTTFIRSAVLKNPGHRVVYKELGVRNFWFKTQSDAENFWRKVDCRKGKYKDAIMKDGLYGDWDEIIDLRGIGDVSYESKLLVDTVPIIRSHSRNSRAAIWGLNGGTEEDLIEKCILYDTVIIYVNVPLKLFGRAYYTQFAKKFRWIISARERFPNKRFLSAGTYIFDLQYCMGMDGCTSNFIPSAGKYLTIHRPNGATSVIQVNGGEPYRVMPSEFMKDWEYLLDQYPGKLWAFYYYKMLLMTPDYIKWFYSPERMKPLQNASVTDFSYADWFFRNFLENPRILEYGLRTEDHIFKNTKRNLDTNQVAGLVTKKFVYNDALFCDGCSVNYACRLYREGGACRVPSSDGKKFADKFASGNAQDILDGMGTLLQKRAHLVEKRMDKHEADETEPSKEDLSMMNGLFKDAATLAKLRDPSLTKPNVVVGINNQQALPRAITDRDYANAMREIEATGISRENITNEMIEQYIRQQDLVFESQPQLTQVVQPQTQPQQKPEPSVPLPPETLEEIDSIEPIEGQVVENEYSPVSDVEEVF</sequence>
<evidence type="ECO:0000313" key="3">
    <source>
        <dbReference type="Proteomes" id="UP000033019"/>
    </source>
</evidence>
<feature type="compositionally biased region" description="Low complexity" evidence="1">
    <location>
        <begin position="489"/>
        <end position="502"/>
    </location>
</feature>
<dbReference type="Proteomes" id="UP000033019">
    <property type="component" value="Segment"/>
</dbReference>
<evidence type="ECO:0000313" key="2">
    <source>
        <dbReference type="EMBL" id="AKC02839.1"/>
    </source>
</evidence>
<name>A0A0E3T6K1_9CAUD</name>
<dbReference type="KEGG" id="vg:26641534"/>
<accession>A0A0E3T6K1</accession>